<gene>
    <name evidence="1" type="ORF">M104_3874</name>
</gene>
<comment type="caution">
    <text evidence="1">The sequence shown here is derived from an EMBL/GenBank/DDBJ whole genome shotgun (WGS) entry which is preliminary data.</text>
</comment>
<evidence type="ECO:0000313" key="1">
    <source>
        <dbReference type="EMBL" id="EYA13215.1"/>
    </source>
</evidence>
<proteinExistence type="predicted"/>
<name>A0AAN4MX70_BACFG</name>
<protein>
    <submittedName>
        <fullName evidence="1">Uncharacterized protein</fullName>
    </submittedName>
</protein>
<organism evidence="1 2">
    <name type="scientific">Bacteroides fragilis str. 1007-1-F #10</name>
    <dbReference type="NCBI Taxonomy" id="1339295"/>
    <lineage>
        <taxon>Bacteria</taxon>
        <taxon>Pseudomonadati</taxon>
        <taxon>Bacteroidota</taxon>
        <taxon>Bacteroidia</taxon>
        <taxon>Bacteroidales</taxon>
        <taxon>Bacteroidaceae</taxon>
        <taxon>Bacteroides</taxon>
    </lineage>
</organism>
<reference evidence="1 2" key="1">
    <citation type="submission" date="2014-02" db="EMBL/GenBank/DDBJ databases">
        <authorList>
            <person name="Sears C."/>
            <person name="Carroll K."/>
            <person name="Sack B.R."/>
            <person name="Qadri F."/>
            <person name="Myers L.L."/>
            <person name="Chung G.-T."/>
            <person name="Escheverria P."/>
            <person name="Fraser C.M."/>
            <person name="Sadzewicz L."/>
            <person name="Shefchek K.A."/>
            <person name="Tallon L."/>
            <person name="Das S.P."/>
            <person name="Daugherty S."/>
            <person name="Mongodin E.F."/>
        </authorList>
    </citation>
    <scope>NUCLEOTIDE SEQUENCE [LARGE SCALE GENOMIC DNA]</scope>
    <source>
        <strain evidence="1 2">1007-1-F #10</strain>
    </source>
</reference>
<dbReference type="Proteomes" id="UP000022433">
    <property type="component" value="Unassembled WGS sequence"/>
</dbReference>
<sequence>MPCIDTVTITISKMEIDLPKIEIVKQCGMIAANTVFLINSLTSNIPYMFLDRLRGVKVTWDKIK</sequence>
<accession>A0AAN4MX70</accession>
<dbReference type="EMBL" id="JGEA01000032">
    <property type="protein sequence ID" value="EYA13215.1"/>
    <property type="molecule type" value="Genomic_DNA"/>
</dbReference>
<dbReference type="AlphaFoldDB" id="A0AAN4MX70"/>
<evidence type="ECO:0000313" key="2">
    <source>
        <dbReference type="Proteomes" id="UP000022433"/>
    </source>
</evidence>